<evidence type="ECO:0000313" key="1">
    <source>
        <dbReference type="EMBL" id="BBE19400.1"/>
    </source>
</evidence>
<proteinExistence type="predicted"/>
<gene>
    <name evidence="1" type="ORF">AQPE_3585</name>
</gene>
<dbReference type="AlphaFoldDB" id="A0A5K7SCV8"/>
<keyword evidence="2" id="KW-1185">Reference proteome</keyword>
<reference evidence="1" key="1">
    <citation type="journal article" date="2020" name="Int. J. Syst. Evol. Microbiol.">
        <title>Aquipluma nitroreducens gen. nov. sp. nov., a novel facultatively anaerobic bacterium isolated from a freshwater lake.</title>
        <authorList>
            <person name="Watanabe M."/>
            <person name="Kojima H."/>
            <person name="Fukui M."/>
        </authorList>
    </citation>
    <scope>NUCLEOTIDE SEQUENCE</scope>
    <source>
        <strain evidence="1">MeG22</strain>
    </source>
</reference>
<name>A0A5K7SCV8_9BACT</name>
<accession>A0A5K7SCV8</accession>
<dbReference type="EMBL" id="AP018694">
    <property type="protein sequence ID" value="BBE19400.1"/>
    <property type="molecule type" value="Genomic_DNA"/>
</dbReference>
<evidence type="ECO:0000313" key="2">
    <source>
        <dbReference type="Proteomes" id="UP001193389"/>
    </source>
</evidence>
<dbReference type="Proteomes" id="UP001193389">
    <property type="component" value="Chromosome"/>
</dbReference>
<organism evidence="1 2">
    <name type="scientific">Aquipluma nitroreducens</name>
    <dbReference type="NCBI Taxonomy" id="2010828"/>
    <lineage>
        <taxon>Bacteria</taxon>
        <taxon>Pseudomonadati</taxon>
        <taxon>Bacteroidota</taxon>
        <taxon>Bacteroidia</taxon>
        <taxon>Marinilabiliales</taxon>
        <taxon>Prolixibacteraceae</taxon>
        <taxon>Aquipluma</taxon>
    </lineage>
</organism>
<dbReference type="KEGG" id="anf:AQPE_3585"/>
<sequence length="45" mass="5257">MAGSNDWKKGTKLLGYEVLKRRKSFSNQIGKDFPEKLEKHFFIAL</sequence>
<protein>
    <submittedName>
        <fullName evidence="1">Uncharacterized protein</fullName>
    </submittedName>
</protein>